<gene>
    <name evidence="1" type="ORF">FGO68_gene4332</name>
</gene>
<sequence length="69" mass="8029">MLYVSREGNKNLLQQLTQNLLPISPPITFLQKTLCNFRSQTVLCKMIYKILIPPTMLMVEYSLEITLKL</sequence>
<reference evidence="1" key="1">
    <citation type="submission" date="2019-06" db="EMBL/GenBank/DDBJ databases">
        <authorList>
            <person name="Zheng W."/>
        </authorList>
    </citation>
    <scope>NUCLEOTIDE SEQUENCE</scope>
    <source>
        <strain evidence="1">QDHG01</strain>
    </source>
</reference>
<name>A0A8J8SY45_HALGN</name>
<accession>A0A8J8SY45</accession>
<proteinExistence type="predicted"/>
<organism evidence="1 2">
    <name type="scientific">Halteria grandinella</name>
    <dbReference type="NCBI Taxonomy" id="5974"/>
    <lineage>
        <taxon>Eukaryota</taxon>
        <taxon>Sar</taxon>
        <taxon>Alveolata</taxon>
        <taxon>Ciliophora</taxon>
        <taxon>Intramacronucleata</taxon>
        <taxon>Spirotrichea</taxon>
        <taxon>Stichotrichia</taxon>
        <taxon>Sporadotrichida</taxon>
        <taxon>Halteriidae</taxon>
        <taxon>Halteria</taxon>
    </lineage>
</organism>
<dbReference type="Proteomes" id="UP000785679">
    <property type="component" value="Unassembled WGS sequence"/>
</dbReference>
<protein>
    <submittedName>
        <fullName evidence="1">Uncharacterized protein</fullName>
    </submittedName>
</protein>
<evidence type="ECO:0000313" key="1">
    <source>
        <dbReference type="EMBL" id="TNV74915.1"/>
    </source>
</evidence>
<dbReference type="AlphaFoldDB" id="A0A8J8SY45"/>
<evidence type="ECO:0000313" key="2">
    <source>
        <dbReference type="Proteomes" id="UP000785679"/>
    </source>
</evidence>
<comment type="caution">
    <text evidence="1">The sequence shown here is derived from an EMBL/GenBank/DDBJ whole genome shotgun (WGS) entry which is preliminary data.</text>
</comment>
<dbReference type="EMBL" id="RRYP01016552">
    <property type="protein sequence ID" value="TNV74915.1"/>
    <property type="molecule type" value="Genomic_DNA"/>
</dbReference>
<keyword evidence="2" id="KW-1185">Reference proteome</keyword>